<protein>
    <recommendedName>
        <fullName evidence="2">DUF8128 domain-containing protein</fullName>
    </recommendedName>
</protein>
<gene>
    <name evidence="3" type="ORF">A3J56_02440</name>
</gene>
<evidence type="ECO:0000313" key="3">
    <source>
        <dbReference type="EMBL" id="OGF74806.1"/>
    </source>
</evidence>
<comment type="caution">
    <text evidence="3">The sequence shown here is derived from an EMBL/GenBank/DDBJ whole genome shotgun (WGS) entry which is preliminary data.</text>
</comment>
<feature type="transmembrane region" description="Helical" evidence="1">
    <location>
        <begin position="12"/>
        <end position="31"/>
    </location>
</feature>
<proteinExistence type="predicted"/>
<keyword evidence="1" id="KW-1133">Transmembrane helix</keyword>
<keyword evidence="1" id="KW-0472">Membrane</keyword>
<dbReference type="EMBL" id="MFHQ01000004">
    <property type="protein sequence ID" value="OGF74806.1"/>
    <property type="molecule type" value="Genomic_DNA"/>
</dbReference>
<dbReference type="STRING" id="1798338.A3J56_02440"/>
<evidence type="ECO:0000313" key="4">
    <source>
        <dbReference type="Proteomes" id="UP000178406"/>
    </source>
</evidence>
<dbReference type="AlphaFoldDB" id="A0A1F5WGP5"/>
<evidence type="ECO:0000256" key="1">
    <source>
        <dbReference type="SAM" id="Phobius"/>
    </source>
</evidence>
<evidence type="ECO:0000259" key="2">
    <source>
        <dbReference type="Pfam" id="PF26449"/>
    </source>
</evidence>
<sequence>MRALLNQIFEFWGFFGGFWYLWLPVGLFLLFREAWKGYLRGYFLSKTKWILLEVRVPRDIAKSPKAMENIFAGLYGAGKNIDLVDRYWKGYENPWFSLEIVGNASGVHFFIWTQEGLRRLVESQIYAQYPASEIAEVADYARDLPVDVPNNDWALWGAEMVLTKPDAYPIRTYEDFTLEDISEKEELRKIDPLSAMVEFLGSLEASEQCWIQFLVRPAGEGWKKEGEALVAEIMGKEVKQKERVLQRLMRLVSDFLGALLSLGTPPAPPPEKKKDEFSIFKLSPGQQEIIKAVEKNISKIGFEVGLRWMYIARRDKFNPVGISALFGIFKQFSSQSLNGFRPYRKTSSMTGYWQYVPRINTIKEHAKKRRIYQAYRMRGFFHPPFNKVRPFVLSSSELATVYHFPGTVVSSPAMSRIEAKKGSAPSNLPI</sequence>
<feature type="domain" description="DUF8128" evidence="2">
    <location>
        <begin position="48"/>
        <end position="410"/>
    </location>
</feature>
<name>A0A1F5WGP5_9BACT</name>
<reference evidence="3 4" key="1">
    <citation type="journal article" date="2016" name="Nat. Commun.">
        <title>Thousands of microbial genomes shed light on interconnected biogeochemical processes in an aquifer system.</title>
        <authorList>
            <person name="Anantharaman K."/>
            <person name="Brown C.T."/>
            <person name="Hug L.A."/>
            <person name="Sharon I."/>
            <person name="Castelle C.J."/>
            <person name="Probst A.J."/>
            <person name="Thomas B.C."/>
            <person name="Singh A."/>
            <person name="Wilkins M.J."/>
            <person name="Karaoz U."/>
            <person name="Brodie E.L."/>
            <person name="Williams K.H."/>
            <person name="Hubbard S.S."/>
            <person name="Banfield J.F."/>
        </authorList>
    </citation>
    <scope>NUCLEOTIDE SEQUENCE [LARGE SCALE GENOMIC DNA]</scope>
</reference>
<dbReference type="Pfam" id="PF26449">
    <property type="entry name" value="DUF8128"/>
    <property type="match status" value="1"/>
</dbReference>
<keyword evidence="1" id="KW-0812">Transmembrane</keyword>
<accession>A0A1F5WGP5</accession>
<dbReference type="Proteomes" id="UP000178406">
    <property type="component" value="Unassembled WGS sequence"/>
</dbReference>
<dbReference type="InterPro" id="IPR058441">
    <property type="entry name" value="DUF8128"/>
</dbReference>
<organism evidence="3 4">
    <name type="scientific">Candidatus Giovannonibacteria bacterium RIFCSPHIGHO2_02_FULL_46_20</name>
    <dbReference type="NCBI Taxonomy" id="1798338"/>
    <lineage>
        <taxon>Bacteria</taxon>
        <taxon>Candidatus Giovannoniibacteriota</taxon>
    </lineage>
</organism>